<sequence>MAKTRGGGIKQFVPKTSKNKKRKDEEPNLDSDTITEIDNYEDNSAQANDDVESSEEKTDSGDEKSSRYTRDTRDEDDDPLSLPICAREISSKPYNLTTWIDELGSFLAKISMKTRMVVYRDFRTLLVWIYEAFPHLGKYAKKSSDSRLPIPHLLRLYTTKSDKVIHLSTNKKYNEIVQPYLTPTIRETKQSYMATLKSYTNEVKDTVIDALKANLKDVIVLTSVV</sequence>
<organism evidence="2 3">
    <name type="scientific">Solanum commersonii</name>
    <name type="common">Commerson's wild potato</name>
    <name type="synonym">Commerson's nightshade</name>
    <dbReference type="NCBI Taxonomy" id="4109"/>
    <lineage>
        <taxon>Eukaryota</taxon>
        <taxon>Viridiplantae</taxon>
        <taxon>Streptophyta</taxon>
        <taxon>Embryophyta</taxon>
        <taxon>Tracheophyta</taxon>
        <taxon>Spermatophyta</taxon>
        <taxon>Magnoliopsida</taxon>
        <taxon>eudicotyledons</taxon>
        <taxon>Gunneridae</taxon>
        <taxon>Pentapetalae</taxon>
        <taxon>asterids</taxon>
        <taxon>lamiids</taxon>
        <taxon>Solanales</taxon>
        <taxon>Solanaceae</taxon>
        <taxon>Solanoideae</taxon>
        <taxon>Solaneae</taxon>
        <taxon>Solanum</taxon>
    </lineage>
</organism>
<protein>
    <submittedName>
        <fullName evidence="2">Uncharacterized protein</fullName>
    </submittedName>
</protein>
<dbReference type="EMBL" id="JACXVP010000010">
    <property type="protein sequence ID" value="KAG5579855.1"/>
    <property type="molecule type" value="Genomic_DNA"/>
</dbReference>
<keyword evidence="3" id="KW-1185">Reference proteome</keyword>
<name>A0A9J5WWX0_SOLCO</name>
<dbReference type="OrthoDB" id="1303650at2759"/>
<gene>
    <name evidence="2" type="ORF">H5410_050482</name>
</gene>
<feature type="compositionally biased region" description="Basic and acidic residues" evidence="1">
    <location>
        <begin position="54"/>
        <end position="73"/>
    </location>
</feature>
<evidence type="ECO:0000313" key="3">
    <source>
        <dbReference type="Proteomes" id="UP000824120"/>
    </source>
</evidence>
<dbReference type="Proteomes" id="UP000824120">
    <property type="component" value="Chromosome 10"/>
</dbReference>
<feature type="region of interest" description="Disordered" evidence="1">
    <location>
        <begin position="1"/>
        <end position="81"/>
    </location>
</feature>
<accession>A0A9J5WWX0</accession>
<evidence type="ECO:0000313" key="2">
    <source>
        <dbReference type="EMBL" id="KAG5579855.1"/>
    </source>
</evidence>
<comment type="caution">
    <text evidence="2">The sequence shown here is derived from an EMBL/GenBank/DDBJ whole genome shotgun (WGS) entry which is preliminary data.</text>
</comment>
<evidence type="ECO:0000256" key="1">
    <source>
        <dbReference type="SAM" id="MobiDB-lite"/>
    </source>
</evidence>
<reference evidence="2 3" key="1">
    <citation type="submission" date="2020-09" db="EMBL/GenBank/DDBJ databases">
        <title>De no assembly of potato wild relative species, Solanum commersonii.</title>
        <authorList>
            <person name="Cho K."/>
        </authorList>
    </citation>
    <scope>NUCLEOTIDE SEQUENCE [LARGE SCALE GENOMIC DNA]</scope>
    <source>
        <strain evidence="2">LZ3.2</strain>
        <tissue evidence="2">Leaf</tissue>
    </source>
</reference>
<dbReference type="AlphaFoldDB" id="A0A9J5WWX0"/>
<proteinExistence type="predicted"/>
<feature type="compositionally biased region" description="Acidic residues" evidence="1">
    <location>
        <begin position="27"/>
        <end position="41"/>
    </location>
</feature>